<feature type="domain" description="Bacterial Ig-like" evidence="6">
    <location>
        <begin position="215"/>
        <end position="302"/>
    </location>
</feature>
<evidence type="ECO:0000256" key="5">
    <source>
        <dbReference type="SAM" id="MobiDB-lite"/>
    </source>
</evidence>
<comment type="caution">
    <text evidence="8">The sequence shown here is derived from an EMBL/GenBank/DDBJ whole genome shotgun (WGS) entry which is preliminary data.</text>
</comment>
<reference evidence="8" key="2">
    <citation type="submission" date="2021-08" db="EMBL/GenBank/DDBJ databases">
        <authorList>
            <person name="Tani A."/>
            <person name="Ola A."/>
            <person name="Ogura Y."/>
            <person name="Katsura K."/>
            <person name="Hayashi T."/>
        </authorList>
    </citation>
    <scope>NUCLEOTIDE SEQUENCE</scope>
    <source>
        <strain evidence="8">DSM 19015</strain>
    </source>
</reference>
<evidence type="ECO:0000256" key="3">
    <source>
        <dbReference type="ARBA" id="ARBA00022801"/>
    </source>
</evidence>
<feature type="compositionally biased region" description="Polar residues" evidence="5">
    <location>
        <begin position="318"/>
        <end position="327"/>
    </location>
</feature>
<dbReference type="InterPro" id="IPR011049">
    <property type="entry name" value="Serralysin-like_metalloprot_C"/>
</dbReference>
<dbReference type="Pfam" id="PF00353">
    <property type="entry name" value="HemolysinCabind"/>
    <property type="match status" value="1"/>
</dbReference>
<dbReference type="InterPro" id="IPR001343">
    <property type="entry name" value="Hemolysn_Ca-bd"/>
</dbReference>
<feature type="domain" description="Bacterial Ig-like" evidence="6">
    <location>
        <begin position="117"/>
        <end position="203"/>
    </location>
</feature>
<evidence type="ECO:0000313" key="8">
    <source>
        <dbReference type="EMBL" id="GJD93595.1"/>
    </source>
</evidence>
<protein>
    <recommendedName>
        <fullName evidence="10">FG-GAP repeat protein</fullName>
    </recommendedName>
</protein>
<sequence>MADAEAPVSTLSVDDAALNLGDDALLTIRFTEAPLGFGAEDLVLSAGLRLRAGSFGQVDALTYTAVLEPVAGFAGSATVAVAAGGYGDAVGNVGAGSAALSLAVDATPPAVPTLTGFTDDTGTASDRLTSDTTPTLAGTAEANSTVTILRNGVAVDSVLADGAGDWSYASPTLVDGSYSFIVTATDAVGNRGVASAALTVVVDATPPAVPTVTGFADESGLAGDGLTSDTTPTLTGTAEANAAVTILRNGIAIGAVTANGTGNWSYASPALADGSYSFTAQATDAAGNTSVVSVPLVVTVDTTPPAAPTITGVADDTGTASDRLTSDATPTLTGTAEAGAAVTVLRDGMVVGTTTADTAGSWSYTSPALADGSYGFTATATDAAGNNGPASSPLAATIDATAPALSIIFDEAGPLDDGDPAATVTFTFSESPIGFESSDVTVGGGTLSGLVLDSADPSGRTYMAQFTATDGATAPGTVLVAADTYADLAGNAGLASNAASVAIDRLNPGLSITTDDAALTPGDQALLTFTFTEAPVGFGEADVTLSAGLVLVAGSLTQTSPTTYTAVVRPAVGFSGTGSIAVAASAYADAVGNAGDAAASLSFAMSASVNLGNLDDAGIRIDGAAARDYAGESVSDAGDVNGDGFADFIVDAAGSDPNGRYGAGSSYVVFGSATPSNVDLANLGSAGFRISGAVLGDASGSSVSSAGDVNGDGFTDLIVGAPVADPNNATSAGSSYVVFGSATPVDVDLANLGSAGFRIDGAATQDRAGVSVSDAGDVNGDGFADLIVGAFGADPSGRNVAGSSYVVFGSATPVNVDLANLGSAGFRIDGAAAVDQSGFSVSSAGDINGDGLADLVVGSPYADPGGGSAAGSTYVVFGSVAPVNIDLANLGSAGFRIDGSNTNDFTGSSLSSAGDVNGDGFADLIIGARSASPNGLTRSGSSFVVFGSAAPVNIDLDNLGAAGFRIDGGATLDQSGTGISAAGDVNGDGFADLLVGANGADPNGLGNAGTSYVVFGGAALSDINLANLGPAGFQIDGATAGDQSGRSVCAAGDVNGDGFADLVVGAFFADPSGRSDAGAGYVVFGGAFGGDAGPVSPVGTAAAEVLIGGAGNDVLTGGGGADVLRGGAGDDRLSVGDLGFRSVDGGLGTDTLAFAGTSSTDLFDLGSDVGERLQGIEAFDFSGSDNDTLVLYAEEVFRFSDTPNATFTGAASHNSLVVTADVGDTLDLRDFDPDGAGPTVAALWSQTGSDVGLDGTPGGTFDIWSLQRGTTLLGQIAVENGITVL</sequence>
<dbReference type="Gene3D" id="2.130.10.130">
    <property type="entry name" value="Integrin alpha, N-terminal"/>
    <property type="match status" value="5"/>
</dbReference>
<evidence type="ECO:0000259" key="7">
    <source>
        <dbReference type="Pfam" id="PF19078"/>
    </source>
</evidence>
<evidence type="ECO:0000313" key="9">
    <source>
        <dbReference type="Proteomes" id="UP001055125"/>
    </source>
</evidence>
<keyword evidence="1" id="KW-0732">Signal</keyword>
<feature type="domain" description="Bacterial Ig-like" evidence="7">
    <location>
        <begin position="3"/>
        <end position="98"/>
    </location>
</feature>
<dbReference type="InterPro" id="IPR044048">
    <property type="entry name" value="Big_12"/>
</dbReference>
<dbReference type="SUPFAM" id="SSF69318">
    <property type="entry name" value="Integrin alpha N-terminal domain"/>
    <property type="match status" value="2"/>
</dbReference>
<dbReference type="Pfam" id="PF01839">
    <property type="entry name" value="FG-GAP"/>
    <property type="match status" value="6"/>
</dbReference>
<keyword evidence="9" id="KW-1185">Reference proteome</keyword>
<dbReference type="PRINTS" id="PR01185">
    <property type="entry name" value="INTEGRINA"/>
</dbReference>
<dbReference type="PANTHER" id="PTHR23221">
    <property type="entry name" value="GLYCOSYLPHOSPHATIDYLINOSITOL PHOSPHOLIPASE D"/>
    <property type="match status" value="1"/>
</dbReference>
<dbReference type="PROSITE" id="PS00330">
    <property type="entry name" value="HEMOLYSIN_CALCIUM"/>
    <property type="match status" value="1"/>
</dbReference>
<dbReference type="InterPro" id="IPR000413">
    <property type="entry name" value="Integrin_alpha"/>
</dbReference>
<dbReference type="InterPro" id="IPR028994">
    <property type="entry name" value="Integrin_alpha_N"/>
</dbReference>
<evidence type="ECO:0000256" key="4">
    <source>
        <dbReference type="ARBA" id="ARBA00023180"/>
    </source>
</evidence>
<dbReference type="Pfam" id="PF19078">
    <property type="entry name" value="Big_12"/>
    <property type="match status" value="2"/>
</dbReference>
<keyword evidence="4" id="KW-0325">Glycoprotein</keyword>
<dbReference type="PANTHER" id="PTHR23221:SF7">
    <property type="entry name" value="PHOSPHATIDYLINOSITOL-GLYCAN-SPECIFIC PHOSPHOLIPASE D"/>
    <property type="match status" value="1"/>
</dbReference>
<accession>A0ABQ4RT99</accession>
<dbReference type="InterPro" id="IPR044016">
    <property type="entry name" value="Big_13"/>
</dbReference>
<evidence type="ECO:0008006" key="10">
    <source>
        <dbReference type="Google" id="ProtNLM"/>
    </source>
</evidence>
<dbReference type="EMBL" id="BPQP01000012">
    <property type="protein sequence ID" value="GJD93595.1"/>
    <property type="molecule type" value="Genomic_DNA"/>
</dbReference>
<organism evidence="8 9">
    <name type="scientific">Methylobacterium iners</name>
    <dbReference type="NCBI Taxonomy" id="418707"/>
    <lineage>
        <taxon>Bacteria</taxon>
        <taxon>Pseudomonadati</taxon>
        <taxon>Pseudomonadota</taxon>
        <taxon>Alphaproteobacteria</taxon>
        <taxon>Hyphomicrobiales</taxon>
        <taxon>Methylobacteriaceae</taxon>
        <taxon>Methylobacterium</taxon>
    </lineage>
</organism>
<dbReference type="InterPro" id="IPR013519">
    <property type="entry name" value="Int_alpha_beta-p"/>
</dbReference>
<dbReference type="SUPFAM" id="SSF51120">
    <property type="entry name" value="beta-Roll"/>
    <property type="match status" value="1"/>
</dbReference>
<dbReference type="Gene3D" id="2.60.40.10">
    <property type="entry name" value="Immunoglobulins"/>
    <property type="match status" value="3"/>
</dbReference>
<evidence type="ECO:0000256" key="1">
    <source>
        <dbReference type="ARBA" id="ARBA00022729"/>
    </source>
</evidence>
<dbReference type="InterPro" id="IPR013517">
    <property type="entry name" value="FG-GAP"/>
</dbReference>
<evidence type="ECO:0000256" key="2">
    <source>
        <dbReference type="ARBA" id="ARBA00022737"/>
    </source>
</evidence>
<proteinExistence type="predicted"/>
<feature type="domain" description="Bacterial Ig-like" evidence="6">
    <location>
        <begin position="312"/>
        <end position="399"/>
    </location>
</feature>
<gene>
    <name evidence="8" type="ORF">OCOJLMKI_0791</name>
</gene>
<dbReference type="RefSeq" id="WP_238242799.1">
    <property type="nucleotide sequence ID" value="NZ_BPQP01000012.1"/>
</dbReference>
<reference evidence="8" key="1">
    <citation type="journal article" date="2021" name="Front. Microbiol.">
        <title>Comprehensive Comparative Genomics and Phenotyping of Methylobacterium Species.</title>
        <authorList>
            <person name="Alessa O."/>
            <person name="Ogura Y."/>
            <person name="Fujitani Y."/>
            <person name="Takami H."/>
            <person name="Hayashi T."/>
            <person name="Sahin N."/>
            <person name="Tani A."/>
        </authorList>
    </citation>
    <scope>NUCLEOTIDE SEQUENCE</scope>
    <source>
        <strain evidence="8">DSM 19015</strain>
    </source>
</reference>
<dbReference type="Pfam" id="PF19077">
    <property type="entry name" value="Big_13"/>
    <property type="match status" value="3"/>
</dbReference>
<dbReference type="InterPro" id="IPR018511">
    <property type="entry name" value="Hemolysin-typ_Ca-bd_CS"/>
</dbReference>
<dbReference type="Proteomes" id="UP001055125">
    <property type="component" value="Unassembled WGS sequence"/>
</dbReference>
<dbReference type="NCBIfam" id="NF033510">
    <property type="entry name" value="Ca_tandemer"/>
    <property type="match status" value="3"/>
</dbReference>
<evidence type="ECO:0000259" key="6">
    <source>
        <dbReference type="Pfam" id="PF19077"/>
    </source>
</evidence>
<dbReference type="PRINTS" id="PR00313">
    <property type="entry name" value="CABNDNGRPT"/>
</dbReference>
<feature type="domain" description="Bacterial Ig-like" evidence="7">
    <location>
        <begin position="504"/>
        <end position="604"/>
    </location>
</feature>
<keyword evidence="3" id="KW-0378">Hydrolase</keyword>
<dbReference type="SMART" id="SM00191">
    <property type="entry name" value="Int_alpha"/>
    <property type="match status" value="7"/>
</dbReference>
<name>A0ABQ4RT99_9HYPH</name>
<dbReference type="PROSITE" id="PS51470">
    <property type="entry name" value="FG_GAP"/>
    <property type="match status" value="5"/>
</dbReference>
<keyword evidence="2" id="KW-0677">Repeat</keyword>
<dbReference type="InterPro" id="IPR013783">
    <property type="entry name" value="Ig-like_fold"/>
</dbReference>
<feature type="region of interest" description="Disordered" evidence="5">
    <location>
        <begin position="308"/>
        <end position="330"/>
    </location>
</feature>